<dbReference type="PANTHER" id="PTHR34708">
    <property type="entry name" value="OS07G0440000 PROTEIN"/>
    <property type="match status" value="1"/>
</dbReference>
<dbReference type="Gramene" id="KQJ83133">
    <property type="protein sequence ID" value="KQJ83133"/>
    <property type="gene ID" value="BRADI_5g13202v3"/>
</dbReference>
<accession>A0A0Q3KSL0</accession>
<reference evidence="3" key="2">
    <citation type="submission" date="2017-06" db="EMBL/GenBank/DDBJ databases">
        <title>WGS assembly of Brachypodium distachyon.</title>
        <authorList>
            <consortium name="The International Brachypodium Initiative"/>
            <person name="Lucas S."/>
            <person name="Harmon-Smith M."/>
            <person name="Lail K."/>
            <person name="Tice H."/>
            <person name="Grimwood J."/>
            <person name="Bruce D."/>
            <person name="Barry K."/>
            <person name="Shu S."/>
            <person name="Lindquist E."/>
            <person name="Wang M."/>
            <person name="Pitluck S."/>
            <person name="Vogel J.P."/>
            <person name="Garvin D.F."/>
            <person name="Mockler T.C."/>
            <person name="Schmutz J."/>
            <person name="Rokhsar D."/>
            <person name="Bevan M.W."/>
        </authorList>
    </citation>
    <scope>NUCLEOTIDE SEQUENCE</scope>
    <source>
        <strain evidence="3">Bd21</strain>
    </source>
</reference>
<dbReference type="OrthoDB" id="672063at2759"/>
<sequence length="436" mass="48198">MAESRSWADINRELLVSIADAADLSLEGYACLRDVCTAWSSAFANTPQFPCLLFLAGGQRPSAFSLPMQRSFELYPAPAPFFNHSASSFSERLQIKRAIGDLRTFCTGIRLIGSSNGYVAFASVYGRSNRGRSGYSSSTVISLLNPLIGEEIELLRRTDDTSSMGKMVFSPNPRPEDYTAVAIWGLNQVAYMSSKEKGWKILDVGTVSDLAYDTEGGDVFTRGAMRVLRIPRGSTPDPQKPIAIEPLMPEHAVSPFESNVFAPPYDAVSSHLFQVWQNTSATVHVRSPSQPGGSFTVAADRIFVLRYDPERRPCWDVVKDLGGCSVFIGRNSPAVVRPEAVPGVRANSVYWIDWLGTPMVCDMATGISTQFILTDGARCGIPDHPGRRNRFWYFPKDNMTSTNKGKKKRRVSGYDRRQLTGQTSNIEDRTAKKLMT</sequence>
<evidence type="ECO:0000313" key="5">
    <source>
        <dbReference type="Proteomes" id="UP000008810"/>
    </source>
</evidence>
<protein>
    <recommendedName>
        <fullName evidence="2">KIB1-4 beta-propeller domain-containing protein</fullName>
    </recommendedName>
</protein>
<reference evidence="4" key="3">
    <citation type="submission" date="2018-08" db="UniProtKB">
        <authorList>
            <consortium name="EnsemblPlants"/>
        </authorList>
    </citation>
    <scope>IDENTIFICATION</scope>
    <source>
        <strain evidence="4">cv. Bd21</strain>
    </source>
</reference>
<feature type="region of interest" description="Disordered" evidence="1">
    <location>
        <begin position="398"/>
        <end position="436"/>
    </location>
</feature>
<dbReference type="InParanoid" id="A0A0Q3KSL0"/>
<feature type="compositionally biased region" description="Basic and acidic residues" evidence="1">
    <location>
        <begin position="426"/>
        <end position="436"/>
    </location>
</feature>
<keyword evidence="5" id="KW-1185">Reference proteome</keyword>
<dbReference type="Pfam" id="PF03478">
    <property type="entry name" value="Beta-prop_KIB1-4"/>
    <property type="match status" value="1"/>
</dbReference>
<name>A0A0Q3KSL0_BRADI</name>
<evidence type="ECO:0000313" key="4">
    <source>
        <dbReference type="EnsemblPlants" id="KQJ83133"/>
    </source>
</evidence>
<dbReference type="PANTHER" id="PTHR34708:SF4">
    <property type="entry name" value="DUF295 DOMAIN-CONTAINING PROTEIN"/>
    <property type="match status" value="1"/>
</dbReference>
<evidence type="ECO:0000259" key="2">
    <source>
        <dbReference type="Pfam" id="PF03478"/>
    </source>
</evidence>
<dbReference type="AlphaFoldDB" id="A0A0Q3KSL0"/>
<feature type="domain" description="KIB1-4 beta-propeller" evidence="2">
    <location>
        <begin position="105"/>
        <end position="358"/>
    </location>
</feature>
<dbReference type="EnsemblPlants" id="KQJ83133">
    <property type="protein sequence ID" value="KQJ83133"/>
    <property type="gene ID" value="BRADI_5g13202v3"/>
</dbReference>
<organism evidence="3">
    <name type="scientific">Brachypodium distachyon</name>
    <name type="common">Purple false brome</name>
    <name type="synonym">Trachynia distachya</name>
    <dbReference type="NCBI Taxonomy" id="15368"/>
    <lineage>
        <taxon>Eukaryota</taxon>
        <taxon>Viridiplantae</taxon>
        <taxon>Streptophyta</taxon>
        <taxon>Embryophyta</taxon>
        <taxon>Tracheophyta</taxon>
        <taxon>Spermatophyta</taxon>
        <taxon>Magnoliopsida</taxon>
        <taxon>Liliopsida</taxon>
        <taxon>Poales</taxon>
        <taxon>Poaceae</taxon>
        <taxon>BOP clade</taxon>
        <taxon>Pooideae</taxon>
        <taxon>Stipodae</taxon>
        <taxon>Brachypodieae</taxon>
        <taxon>Brachypodium</taxon>
    </lineage>
</organism>
<reference evidence="3 4" key="1">
    <citation type="journal article" date="2010" name="Nature">
        <title>Genome sequencing and analysis of the model grass Brachypodium distachyon.</title>
        <authorList>
            <consortium name="International Brachypodium Initiative"/>
        </authorList>
    </citation>
    <scope>NUCLEOTIDE SEQUENCE [LARGE SCALE GENOMIC DNA]</scope>
    <source>
        <strain evidence="3 4">Bd21</strain>
    </source>
</reference>
<dbReference type="Proteomes" id="UP000008810">
    <property type="component" value="Chromosome 5"/>
</dbReference>
<dbReference type="EMBL" id="CM000884">
    <property type="protein sequence ID" value="KQJ83133.2"/>
    <property type="molecule type" value="Genomic_DNA"/>
</dbReference>
<evidence type="ECO:0000313" key="3">
    <source>
        <dbReference type="EMBL" id="KQJ83133.2"/>
    </source>
</evidence>
<gene>
    <name evidence="3" type="ORF">BRADI_5g13202v3</name>
</gene>
<proteinExistence type="predicted"/>
<dbReference type="InterPro" id="IPR005174">
    <property type="entry name" value="KIB1-4_b-propeller"/>
</dbReference>
<evidence type="ECO:0000256" key="1">
    <source>
        <dbReference type="SAM" id="MobiDB-lite"/>
    </source>
</evidence>